<dbReference type="Proteomes" id="UP000476411">
    <property type="component" value="Chromosome"/>
</dbReference>
<evidence type="ECO:0000256" key="1">
    <source>
        <dbReference type="SAM" id="MobiDB-lite"/>
    </source>
</evidence>
<keyword evidence="3" id="KW-1185">Reference proteome</keyword>
<reference evidence="2 3" key="1">
    <citation type="submission" date="2020-01" db="EMBL/GenBank/DDBJ databases">
        <title>Complete genome sequence of Chitinophaga sp. H33E-04 isolated from quinoa roots.</title>
        <authorList>
            <person name="Weon H.-Y."/>
            <person name="Lee S.A."/>
        </authorList>
    </citation>
    <scope>NUCLEOTIDE SEQUENCE [LARGE SCALE GENOMIC DNA]</scope>
    <source>
        <strain evidence="2 3">H33E-04</strain>
    </source>
</reference>
<accession>A0A6B9ZMP6</accession>
<evidence type="ECO:0000313" key="3">
    <source>
        <dbReference type="Proteomes" id="UP000476411"/>
    </source>
</evidence>
<evidence type="ECO:0000313" key="2">
    <source>
        <dbReference type="EMBL" id="QHS63227.1"/>
    </source>
</evidence>
<organism evidence="2 3">
    <name type="scientific">Chitinophaga agri</name>
    <dbReference type="NCBI Taxonomy" id="2703787"/>
    <lineage>
        <taxon>Bacteria</taxon>
        <taxon>Pseudomonadati</taxon>
        <taxon>Bacteroidota</taxon>
        <taxon>Chitinophagia</taxon>
        <taxon>Chitinophagales</taxon>
        <taxon>Chitinophagaceae</taxon>
        <taxon>Chitinophaga</taxon>
    </lineage>
</organism>
<dbReference type="AlphaFoldDB" id="A0A6B9ZMP6"/>
<sequence length="249" mass="28264">MSTNAKKIWISIGIFFFVIGGISKCNDHFKKGKTRSHHASSKDQQAKPLAVATQPADSSKWKYYNHEDRMTSTIAYYAADLYSDERITTGGYWKDQSTSTTTTKTTIKEKKPWFQTKNTTDRKKFEATTTTTTTNESGPEWVSNTGFLFIHLKHNTNKNTTVEILSSTHLLDVNFNTVRIRFDNNEPIRFNVRSNAVDSGSANGFYINSSKEFITMLKTSKKILLEIGTEGSELARVFTFQVAGLEWNH</sequence>
<feature type="compositionally biased region" description="Basic residues" evidence="1">
    <location>
        <begin position="30"/>
        <end position="39"/>
    </location>
</feature>
<proteinExistence type="predicted"/>
<dbReference type="KEGG" id="chih:GWR21_27665"/>
<protein>
    <submittedName>
        <fullName evidence="2">Uncharacterized protein</fullName>
    </submittedName>
</protein>
<dbReference type="RefSeq" id="WP_162334950.1">
    <property type="nucleotide sequence ID" value="NZ_CP048113.1"/>
</dbReference>
<gene>
    <name evidence="2" type="ORF">GWR21_27665</name>
</gene>
<feature type="region of interest" description="Disordered" evidence="1">
    <location>
        <begin position="30"/>
        <end position="51"/>
    </location>
</feature>
<name>A0A6B9ZMP6_9BACT</name>
<dbReference type="EMBL" id="CP048113">
    <property type="protein sequence ID" value="QHS63227.1"/>
    <property type="molecule type" value="Genomic_DNA"/>
</dbReference>